<dbReference type="RefSeq" id="WP_086515477.1">
    <property type="nucleotide sequence ID" value="NZ_MDJZ01000017.1"/>
</dbReference>
<dbReference type="InterPro" id="IPR036291">
    <property type="entry name" value="NAD(P)-bd_dom_sf"/>
</dbReference>
<gene>
    <name evidence="4" type="ORF">BFL37_12700</name>
</gene>
<keyword evidence="5" id="KW-1185">Reference proteome</keyword>
<dbReference type="Pfam" id="PF03807">
    <property type="entry name" value="F420_oxidored"/>
    <property type="match status" value="1"/>
</dbReference>
<evidence type="ECO:0000256" key="2">
    <source>
        <dbReference type="SAM" id="MobiDB-lite"/>
    </source>
</evidence>
<sequence>MTQSPDAPARRDDEEGAPATASGERSPERATVGILGAGKVGTVLARRAIAAGHPVLISGSGDPSRIALIVDVLAPGAVATTSADAAARADVVILALPLGKLPSVPVAQLRGKLVVDAMNYWWEVDGHRDDLANPASSTSELVADFLPDSTVVKAFNHMGYHDLDEGPRPSGAPGRKGIAVAGDDDAARATVAALVDAFGFDPVDIGPLSAGRVLEPGRSLFGVNVDADEIRRLVALESADASRSTSSAAE</sequence>
<dbReference type="EMBL" id="MDJZ01000017">
    <property type="protein sequence ID" value="OUE23519.1"/>
    <property type="molecule type" value="Genomic_DNA"/>
</dbReference>
<feature type="domain" description="Pyrroline-5-carboxylate reductase catalytic N-terminal" evidence="3">
    <location>
        <begin position="31"/>
        <end position="120"/>
    </location>
</feature>
<name>A0A251YHC7_9MICO</name>
<dbReference type="Gene3D" id="3.40.50.720">
    <property type="entry name" value="NAD(P)-binding Rossmann-like Domain"/>
    <property type="match status" value="1"/>
</dbReference>
<comment type="caution">
    <text evidence="4">The sequence shown here is derived from an EMBL/GenBank/DDBJ whole genome shotgun (WGS) entry which is preliminary data.</text>
</comment>
<dbReference type="OrthoDB" id="1523398at2"/>
<proteinExistence type="predicted"/>
<dbReference type="InterPro" id="IPR051267">
    <property type="entry name" value="STEAP_metalloreductase"/>
</dbReference>
<organism evidence="4 5">
    <name type="scientific">Clavibacter michiganensis</name>
    <dbReference type="NCBI Taxonomy" id="28447"/>
    <lineage>
        <taxon>Bacteria</taxon>
        <taxon>Bacillati</taxon>
        <taxon>Actinomycetota</taxon>
        <taxon>Actinomycetes</taxon>
        <taxon>Micrococcales</taxon>
        <taxon>Microbacteriaceae</taxon>
        <taxon>Clavibacter</taxon>
    </lineage>
</organism>
<evidence type="ECO:0000313" key="4">
    <source>
        <dbReference type="EMBL" id="OUE23519.1"/>
    </source>
</evidence>
<dbReference type="SUPFAM" id="SSF51735">
    <property type="entry name" value="NAD(P)-binding Rossmann-fold domains"/>
    <property type="match status" value="1"/>
</dbReference>
<feature type="region of interest" description="Disordered" evidence="2">
    <location>
        <begin position="1"/>
        <end position="29"/>
    </location>
</feature>
<dbReference type="AlphaFoldDB" id="A0A251YHC7"/>
<dbReference type="Proteomes" id="UP000195101">
    <property type="component" value="Unassembled WGS sequence"/>
</dbReference>
<evidence type="ECO:0000256" key="1">
    <source>
        <dbReference type="ARBA" id="ARBA00023002"/>
    </source>
</evidence>
<dbReference type="GO" id="GO:0016491">
    <property type="term" value="F:oxidoreductase activity"/>
    <property type="evidence" value="ECO:0007669"/>
    <property type="project" value="UniProtKB-KW"/>
</dbReference>
<dbReference type="InterPro" id="IPR028939">
    <property type="entry name" value="P5C_Rdtase_cat_N"/>
</dbReference>
<reference evidence="4 5" key="1">
    <citation type="submission" date="2016-08" db="EMBL/GenBank/DDBJ databases">
        <title>Genome sequence of Clavibacter michiganensis spp strain CFBP8019.</title>
        <authorList>
            <person name="Thapa S.P."/>
            <person name="Coaker G."/>
            <person name="Jacques M.-A."/>
        </authorList>
    </citation>
    <scope>NUCLEOTIDE SEQUENCE [LARGE SCALE GENOMIC DNA]</scope>
    <source>
        <strain evidence="4">CFBP8019</strain>
    </source>
</reference>
<protein>
    <submittedName>
        <fullName evidence="4">NADP oxidoreductase coenzyme F420-dependent</fullName>
    </submittedName>
</protein>
<accession>A0A251YHC7</accession>
<evidence type="ECO:0000313" key="5">
    <source>
        <dbReference type="Proteomes" id="UP000195101"/>
    </source>
</evidence>
<evidence type="ECO:0000259" key="3">
    <source>
        <dbReference type="Pfam" id="PF03807"/>
    </source>
</evidence>
<dbReference type="PANTHER" id="PTHR14239">
    <property type="entry name" value="DUDULIN-RELATED"/>
    <property type="match status" value="1"/>
</dbReference>
<keyword evidence="1" id="KW-0560">Oxidoreductase</keyword>